<feature type="non-terminal residue" evidence="1">
    <location>
        <position position="124"/>
    </location>
</feature>
<reference evidence="1" key="1">
    <citation type="submission" date="2017-07" db="EMBL/GenBank/DDBJ databases">
        <title>Taro Niue Genome Assembly and Annotation.</title>
        <authorList>
            <person name="Atibalentja N."/>
            <person name="Keating K."/>
            <person name="Fields C.J."/>
        </authorList>
    </citation>
    <scope>NUCLEOTIDE SEQUENCE</scope>
    <source>
        <strain evidence="1">Niue_2</strain>
        <tissue evidence="1">Leaf</tissue>
    </source>
</reference>
<evidence type="ECO:0000313" key="1">
    <source>
        <dbReference type="EMBL" id="MQL72086.1"/>
    </source>
</evidence>
<dbReference type="AlphaFoldDB" id="A0A843TPG0"/>
<keyword evidence="2" id="KW-1185">Reference proteome</keyword>
<evidence type="ECO:0000313" key="2">
    <source>
        <dbReference type="Proteomes" id="UP000652761"/>
    </source>
</evidence>
<sequence length="124" mass="14164">GVSALFPTNGDIYASFPIPKVFLQFFALLRTFVISHKSRASVQFSGQKGHLCHFPPNPRLFYNVAPFMDFRRWVPPVGFFWTRGGCLRLGLDRRWGTSCWLDVLVDQRWGASGWVLDGRGCLQL</sequence>
<name>A0A843TPG0_COLES</name>
<proteinExistence type="predicted"/>
<protein>
    <submittedName>
        <fullName evidence="1">Uncharacterized protein</fullName>
    </submittedName>
</protein>
<gene>
    <name evidence="1" type="ORF">Taro_004422</name>
</gene>
<dbReference type="Proteomes" id="UP000652761">
    <property type="component" value="Unassembled WGS sequence"/>
</dbReference>
<dbReference type="EMBL" id="NMUH01000119">
    <property type="protein sequence ID" value="MQL72086.1"/>
    <property type="molecule type" value="Genomic_DNA"/>
</dbReference>
<comment type="caution">
    <text evidence="1">The sequence shown here is derived from an EMBL/GenBank/DDBJ whole genome shotgun (WGS) entry which is preliminary data.</text>
</comment>
<accession>A0A843TPG0</accession>
<organism evidence="1 2">
    <name type="scientific">Colocasia esculenta</name>
    <name type="common">Wild taro</name>
    <name type="synonym">Arum esculentum</name>
    <dbReference type="NCBI Taxonomy" id="4460"/>
    <lineage>
        <taxon>Eukaryota</taxon>
        <taxon>Viridiplantae</taxon>
        <taxon>Streptophyta</taxon>
        <taxon>Embryophyta</taxon>
        <taxon>Tracheophyta</taxon>
        <taxon>Spermatophyta</taxon>
        <taxon>Magnoliopsida</taxon>
        <taxon>Liliopsida</taxon>
        <taxon>Araceae</taxon>
        <taxon>Aroideae</taxon>
        <taxon>Colocasieae</taxon>
        <taxon>Colocasia</taxon>
    </lineage>
</organism>
<feature type="non-terminal residue" evidence="1">
    <location>
        <position position="1"/>
    </location>
</feature>